<gene>
    <name evidence="5" type="ORF">CELE_W04E12.7</name>
    <name evidence="5 7" type="ORF">W04E12.7</name>
</gene>
<dbReference type="PANTHER" id="PTHR23402:SF12">
    <property type="entry name" value="ABC TRANSPORTER-RELATED"/>
    <property type="match status" value="1"/>
</dbReference>
<keyword evidence="5" id="KW-0808">Transferase</keyword>
<keyword evidence="6" id="KW-1185">Reference proteome</keyword>
<dbReference type="EMBL" id="BX284605">
    <property type="protein sequence ID" value="CAB04916.4"/>
    <property type="molecule type" value="Genomic_DNA"/>
</dbReference>
<dbReference type="GO" id="GO:0008234">
    <property type="term" value="F:cysteine-type peptidase activity"/>
    <property type="evidence" value="ECO:0007669"/>
    <property type="project" value="UniProtKB-KW"/>
</dbReference>
<dbReference type="Pfam" id="PF06162">
    <property type="entry name" value="PgaPase_1"/>
    <property type="match status" value="1"/>
</dbReference>
<dbReference type="Gene3D" id="3.40.630.20">
    <property type="entry name" value="Peptidase C15, pyroglutamyl peptidase I-like"/>
    <property type="match status" value="1"/>
</dbReference>
<dbReference type="InterPro" id="IPR016125">
    <property type="entry name" value="Peptidase_C15-like"/>
</dbReference>
<evidence type="ECO:0000313" key="6">
    <source>
        <dbReference type="Proteomes" id="UP000001940"/>
    </source>
</evidence>
<dbReference type="GO" id="GO:0016301">
    <property type="term" value="F:kinase activity"/>
    <property type="evidence" value="ECO:0007669"/>
    <property type="project" value="UniProtKB-KW"/>
</dbReference>
<dbReference type="GeneID" id="189193"/>
<dbReference type="PANTHER" id="PTHR23402">
    <property type="entry name" value="PROTEASE FAMILY C15 PYROGLUTAMYL-PEPTIDASE I-RELATED"/>
    <property type="match status" value="1"/>
</dbReference>
<accession>G5EE34</accession>
<dbReference type="KEGG" id="cel:CELE_W04E12.7"/>
<keyword evidence="3" id="KW-0378">Hydrolase</keyword>
<dbReference type="PhylomeDB" id="G5EE34"/>
<evidence type="ECO:0007829" key="8">
    <source>
        <dbReference type="PeptideAtlas" id="G5EE34"/>
    </source>
</evidence>
<dbReference type="AGR" id="WB:WBGene00012252"/>
<dbReference type="InParanoid" id="G5EE34"/>
<dbReference type="InterPro" id="IPR010381">
    <property type="entry name" value="PgaPase_1"/>
</dbReference>
<dbReference type="PeptideAtlas" id="G5EE34"/>
<proteinExistence type="evidence at protein level"/>
<name>G5EE34_CAEEL</name>
<reference evidence="5 6" key="1">
    <citation type="journal article" date="1998" name="Science">
        <title>Genome sequence of the nematode C. elegans: a platform for investigating biology.</title>
        <authorList>
            <consortium name="The C. elegans sequencing consortium"/>
            <person name="Sulson J.E."/>
            <person name="Waterston R."/>
        </authorList>
    </citation>
    <scope>NUCLEOTIDE SEQUENCE [LARGE SCALE GENOMIC DNA]</scope>
    <source>
        <strain evidence="5 6">Bristol N2</strain>
    </source>
</reference>
<evidence type="ECO:0000256" key="2">
    <source>
        <dbReference type="ARBA" id="ARBA00022670"/>
    </source>
</evidence>
<dbReference type="Proteomes" id="UP000001940">
    <property type="component" value="Chromosome V"/>
</dbReference>
<evidence type="ECO:0000313" key="7">
    <source>
        <dbReference type="WormBase" id="W04E12.7"/>
    </source>
</evidence>
<evidence type="ECO:0000256" key="3">
    <source>
        <dbReference type="ARBA" id="ARBA00022801"/>
    </source>
</evidence>
<dbReference type="PIRSF" id="PIRSF015703">
    <property type="entry name" value="UCP015703"/>
    <property type="match status" value="1"/>
</dbReference>
<dbReference type="PIR" id="T26159">
    <property type="entry name" value="T26159"/>
</dbReference>
<keyword evidence="4" id="KW-0788">Thiol protease</keyword>
<dbReference type="SMR" id="G5EE34"/>
<dbReference type="RefSeq" id="NP_507823.4">
    <property type="nucleotide sequence ID" value="NM_075422.6"/>
</dbReference>
<dbReference type="FunFam" id="3.40.630.20:FF:000007">
    <property type="entry name" value="Protein CBG22077"/>
    <property type="match status" value="1"/>
</dbReference>
<dbReference type="Bgee" id="WBGene00012252">
    <property type="expression patterns" value="Expressed in larva and 1 other cell type or tissue"/>
</dbReference>
<dbReference type="HOGENOM" id="CLU_043960_2_0_1"/>
<dbReference type="FunCoup" id="G5EE34">
    <property type="interactions" value="14"/>
</dbReference>
<keyword evidence="8" id="KW-1267">Proteomics identification</keyword>
<dbReference type="InterPro" id="IPR036440">
    <property type="entry name" value="Peptidase_C15-like_sf"/>
</dbReference>
<evidence type="ECO:0000313" key="5">
    <source>
        <dbReference type="EMBL" id="CAB04916.4"/>
    </source>
</evidence>
<dbReference type="CTD" id="189193"/>
<organism evidence="5 6">
    <name type="scientific">Caenorhabditis elegans</name>
    <dbReference type="NCBI Taxonomy" id="6239"/>
    <lineage>
        <taxon>Eukaryota</taxon>
        <taxon>Metazoa</taxon>
        <taxon>Ecdysozoa</taxon>
        <taxon>Nematoda</taxon>
        <taxon>Chromadorea</taxon>
        <taxon>Rhabditida</taxon>
        <taxon>Rhabditina</taxon>
        <taxon>Rhabditomorpha</taxon>
        <taxon>Rhabditoidea</taxon>
        <taxon>Rhabditidae</taxon>
        <taxon>Peloderinae</taxon>
        <taxon>Caenorhabditis</taxon>
    </lineage>
</organism>
<keyword evidence="5" id="KW-0418">Kinase</keyword>
<dbReference type="SUPFAM" id="SSF53182">
    <property type="entry name" value="Pyrrolidone carboxyl peptidase (pyroglutamate aminopeptidase)"/>
    <property type="match status" value="1"/>
</dbReference>
<dbReference type="eggNOG" id="KOG4755">
    <property type="taxonomic scope" value="Eukaryota"/>
</dbReference>
<dbReference type="OrthoDB" id="407146at2759"/>
<keyword evidence="2" id="KW-0645">Protease</keyword>
<dbReference type="AlphaFoldDB" id="G5EE34"/>
<dbReference type="MEROPS" id="C15.A04"/>
<dbReference type="GO" id="GO:0006508">
    <property type="term" value="P:proteolysis"/>
    <property type="evidence" value="ECO:0007669"/>
    <property type="project" value="UniProtKB-KW"/>
</dbReference>
<evidence type="ECO:0000256" key="1">
    <source>
        <dbReference type="ARBA" id="ARBA00006641"/>
    </source>
</evidence>
<sequence>MMENDAEGEIADMLSMCNKYPNFEDDDMERYVIENSHDVVTVFDGSPAVIVFDELVKADVSKYLPFKMEQSYEKADEIAAKMATEEIHFTIHLSSHSQKNVLQIFQSAYSDGYTQQDKDGKVPEGGKVKCSETETGARSNVKCEEVAKEVNERMDSDKDKFGDLKVESLGKAERNLDGYTFFSFMKQKPRRNLFIGVPPLEGTCTKEVVHEAIKEILFYSYC</sequence>
<evidence type="ECO:0000256" key="4">
    <source>
        <dbReference type="ARBA" id="ARBA00022807"/>
    </source>
</evidence>
<dbReference type="PaxDb" id="6239-W04E12.7"/>
<dbReference type="WormBase" id="W04E12.7">
    <property type="protein sequence ID" value="CE41168"/>
    <property type="gene ID" value="WBGene00012252"/>
</dbReference>
<comment type="similarity">
    <text evidence="1">Belongs to the peptidase C15 family.</text>
</comment>
<protein>
    <submittedName>
        <fullName evidence="5">Nucleoside-diphosphate kinase</fullName>
    </submittedName>
</protein>
<dbReference type="PIR" id="F89425">
    <property type="entry name" value="F89425"/>
</dbReference>